<feature type="compositionally biased region" description="Polar residues" evidence="1">
    <location>
        <begin position="221"/>
        <end position="231"/>
    </location>
</feature>
<keyword evidence="3" id="KW-1185">Reference proteome</keyword>
<dbReference type="AlphaFoldDB" id="A0A5B0WMY1"/>
<feature type="compositionally biased region" description="Polar residues" evidence="1">
    <location>
        <begin position="198"/>
        <end position="207"/>
    </location>
</feature>
<evidence type="ECO:0000256" key="1">
    <source>
        <dbReference type="SAM" id="MobiDB-lite"/>
    </source>
</evidence>
<evidence type="ECO:0000313" key="2">
    <source>
        <dbReference type="EMBL" id="KAA1188420.1"/>
    </source>
</evidence>
<proteinExistence type="predicted"/>
<dbReference type="Proteomes" id="UP000323708">
    <property type="component" value="Unassembled WGS sequence"/>
</dbReference>
<comment type="caution">
    <text evidence="2">The sequence shown here is derived from an EMBL/GenBank/DDBJ whole genome shotgun (WGS) entry which is preliminary data.</text>
</comment>
<dbReference type="EMBL" id="VTUX01000010">
    <property type="protein sequence ID" value="KAA1188420.1"/>
    <property type="molecule type" value="Genomic_DNA"/>
</dbReference>
<evidence type="ECO:0000313" key="3">
    <source>
        <dbReference type="Proteomes" id="UP000323708"/>
    </source>
</evidence>
<organism evidence="2 3">
    <name type="scientific">Pseudohalioglobus sediminis</name>
    <dbReference type="NCBI Taxonomy" id="2606449"/>
    <lineage>
        <taxon>Bacteria</taxon>
        <taxon>Pseudomonadati</taxon>
        <taxon>Pseudomonadota</taxon>
        <taxon>Gammaproteobacteria</taxon>
        <taxon>Cellvibrionales</taxon>
        <taxon>Halieaceae</taxon>
        <taxon>Pseudohalioglobus</taxon>
    </lineage>
</organism>
<sequence>MDGLERLIDQSIEWNIQILPDPLLGIEETVLDELEELIRQFEQMAEDDPRLDRLSEGKGKEDKNPFAKDSEARLSDYELAALVCDLPMDADLRRQYSQLRVLFLGYAWRSSDSVDIKKRTALELRKIVINNPHGLERREYLGFSASADDVPEIDDLVVRLAELQRPGEESPPYLRDWYTALRRFFKFWAPEPELTPVPSKTIQGSLPSESSEERSRADSGITDSSPDNQQFHPFESALQKQISLDGGRQEIGEAPDQLSMLSLDIEGTPEALTVFLGSSRFWLQDIYNLTAISPEVLDEEEVDCLCEFFRSKEPTGTRGEYEARLILELSYVTGIPTDKLLDISIGPQGVINADGQYRRQIKQPTQSYIPDEAELGRYREILAEICLDLPDSVLAKLTGIMPTTKKKSLVNCLSLSKKTLASLVSQQVTLFNETYELDMSVSRVGLALRNRVYLKTKNPALTLHIAGLDGYAPPSMSWYQGIDDEALSSAYEQALEALYGLS</sequence>
<reference evidence="2 3" key="1">
    <citation type="submission" date="2019-09" db="EMBL/GenBank/DDBJ databases">
        <authorList>
            <person name="Chen X.-Y."/>
        </authorList>
    </citation>
    <scope>NUCLEOTIDE SEQUENCE [LARGE SCALE GENOMIC DNA]</scope>
    <source>
        <strain evidence="2 3">NY5</strain>
    </source>
</reference>
<name>A0A5B0WMY1_9GAMM</name>
<feature type="region of interest" description="Disordered" evidence="1">
    <location>
        <begin position="48"/>
        <end position="67"/>
    </location>
</feature>
<accession>A0A5B0WMY1</accession>
<protein>
    <submittedName>
        <fullName evidence="2">Uncharacterized protein</fullName>
    </submittedName>
</protein>
<dbReference type="RefSeq" id="WP_149612885.1">
    <property type="nucleotide sequence ID" value="NZ_VTUX01000010.1"/>
</dbReference>
<gene>
    <name evidence="2" type="ORF">F0M18_18155</name>
</gene>
<feature type="region of interest" description="Disordered" evidence="1">
    <location>
        <begin position="198"/>
        <end position="231"/>
    </location>
</feature>